<accession>A0AC58HUL6</accession>
<keyword evidence="1" id="KW-1185">Reference proteome</keyword>
<sequence>MGAMRLCLLLFCLFLEGISSVRRLNNIDDLRNTDYGKTAPRHGRMLLFWFAQQVHFDQNNNMFLNFEPHRGNYGFHWYGNREQDLPLLNSEESYYSVGNLNYPEARDLPDYVRTYYQNRRNNGPESNMDRLMVVLNQRSSNRVHRVYVTAHNLDRRDFNSDDTYEIDPALILQIREMYHCRNDLIYRTSITSNTEEDRCNLFLLDAGFNSINCTFSRDKRSSDYRCYTNEKIKLEIKTTTQGCAKLIWDNIPDYLIEKESGVLGTTLYIDIYQNTYSGDTNEEPKQEKEQYFNIDKSSGALDTSILMNAGLQPQLRLQGLYPNNVFWYGPEFDGANKVLPIRIRGNDASLQLVAKDGKACARLYIKKTFSNWQDVFYYSWVGFYESEQDSHYDYYTYQYAVWFEMIGSTTTEDYIIYQYESILPIAPGVQIRFLLEDNYYYVLAKTTPWETDKESDCIEAKSLPELSPSWFFSEFFYEPDFYDANNVVPVQIKQYDAGLQLLTKEGKACARLYIMKTFIGWKDVFLYSWVGFYKNCYNDNNHYDTYEYAVNFEKMKVGTDHFDIYQYRSNLVIAPGMQIRFFKNQKYDDKLVETEPWKSD</sequence>
<evidence type="ECO:0000313" key="1">
    <source>
        <dbReference type="Proteomes" id="UP000000437"/>
    </source>
</evidence>
<name>A0AC58HUL6_DANRE</name>
<gene>
    <name evidence="2" type="primary">LOC141378665</name>
</gene>
<dbReference type="RefSeq" id="XP_073785689.1">
    <property type="nucleotide sequence ID" value="XM_073929588.1"/>
</dbReference>
<proteinExistence type="predicted"/>
<organism evidence="1 2">
    <name type="scientific">Danio rerio</name>
    <name type="common">Zebrafish</name>
    <name type="synonym">Brachydanio rerio</name>
    <dbReference type="NCBI Taxonomy" id="7955"/>
    <lineage>
        <taxon>Eukaryota</taxon>
        <taxon>Metazoa</taxon>
        <taxon>Chordata</taxon>
        <taxon>Craniata</taxon>
        <taxon>Vertebrata</taxon>
        <taxon>Euteleostomi</taxon>
        <taxon>Actinopterygii</taxon>
        <taxon>Neopterygii</taxon>
        <taxon>Teleostei</taxon>
        <taxon>Ostariophysi</taxon>
        <taxon>Cypriniformes</taxon>
        <taxon>Danionidae</taxon>
        <taxon>Danioninae</taxon>
        <taxon>Danio</taxon>
    </lineage>
</organism>
<evidence type="ECO:0000313" key="2">
    <source>
        <dbReference type="RefSeq" id="XP_073785689.1"/>
    </source>
</evidence>
<dbReference type="Proteomes" id="UP000000437">
    <property type="component" value="Chromosome 2"/>
</dbReference>
<protein>
    <submittedName>
        <fullName evidence="2">Uncharacterized protein</fullName>
    </submittedName>
</protein>
<reference evidence="2" key="1">
    <citation type="submission" date="2025-08" db="UniProtKB">
        <authorList>
            <consortium name="RefSeq"/>
        </authorList>
    </citation>
    <scope>IDENTIFICATION</scope>
    <source>
        <strain evidence="2">Tuebingen</strain>
        <tissue evidence="2">Fibroblasts and whole tissue</tissue>
    </source>
</reference>